<sequence length="139" mass="16630">MKYLSLSYCSVLSQIIFLIMSFFLVIPFFFAIKNPSLEGVIFLSCYVGGLFLMNFVNFQFYEIHLKPKGIVVKRLFLKKTYSYNDFCDVSPFFLFIYKIQFNERSVLFILPKRYSLKYLFSDPVELSNKIKENIKEYYQ</sequence>
<dbReference type="EMBL" id="JABAIL010000003">
    <property type="protein sequence ID" value="NLR92008.1"/>
    <property type="molecule type" value="Genomic_DNA"/>
</dbReference>
<keyword evidence="3" id="KW-1185">Reference proteome</keyword>
<feature type="transmembrane region" description="Helical" evidence="1">
    <location>
        <begin position="12"/>
        <end position="33"/>
    </location>
</feature>
<feature type="transmembrane region" description="Helical" evidence="1">
    <location>
        <begin position="39"/>
        <end position="58"/>
    </location>
</feature>
<gene>
    <name evidence="2" type="ORF">HGP29_12355</name>
</gene>
<evidence type="ECO:0000313" key="3">
    <source>
        <dbReference type="Proteomes" id="UP000585050"/>
    </source>
</evidence>
<keyword evidence="1" id="KW-1133">Transmembrane helix</keyword>
<evidence type="ECO:0000256" key="1">
    <source>
        <dbReference type="SAM" id="Phobius"/>
    </source>
</evidence>
<dbReference type="AlphaFoldDB" id="A0A7X8SKP2"/>
<organism evidence="2 3">
    <name type="scientific">Flammeovirga agarivorans</name>
    <dbReference type="NCBI Taxonomy" id="2726742"/>
    <lineage>
        <taxon>Bacteria</taxon>
        <taxon>Pseudomonadati</taxon>
        <taxon>Bacteroidota</taxon>
        <taxon>Cytophagia</taxon>
        <taxon>Cytophagales</taxon>
        <taxon>Flammeovirgaceae</taxon>
        <taxon>Flammeovirga</taxon>
    </lineage>
</organism>
<reference evidence="2 3" key="1">
    <citation type="submission" date="2020-04" db="EMBL/GenBank/DDBJ databases">
        <title>Flammeovirga sp. SR4, a novel species isolated from seawater.</title>
        <authorList>
            <person name="Wang X."/>
        </authorList>
    </citation>
    <scope>NUCLEOTIDE SEQUENCE [LARGE SCALE GENOMIC DNA]</scope>
    <source>
        <strain evidence="2 3">SR4</strain>
    </source>
</reference>
<comment type="caution">
    <text evidence="2">The sequence shown here is derived from an EMBL/GenBank/DDBJ whole genome shotgun (WGS) entry which is preliminary data.</text>
</comment>
<proteinExistence type="predicted"/>
<accession>A0A7X8SKP2</accession>
<protein>
    <submittedName>
        <fullName evidence="2">Uncharacterized protein</fullName>
    </submittedName>
</protein>
<keyword evidence="1" id="KW-0812">Transmembrane</keyword>
<evidence type="ECO:0000313" key="2">
    <source>
        <dbReference type="EMBL" id="NLR92008.1"/>
    </source>
</evidence>
<dbReference type="RefSeq" id="WP_168882715.1">
    <property type="nucleotide sequence ID" value="NZ_JABAIL010000003.1"/>
</dbReference>
<keyword evidence="1" id="KW-0472">Membrane</keyword>
<name>A0A7X8SKP2_9BACT</name>
<dbReference type="Proteomes" id="UP000585050">
    <property type="component" value="Unassembled WGS sequence"/>
</dbReference>